<keyword evidence="2" id="KW-1185">Reference proteome</keyword>
<reference evidence="1" key="1">
    <citation type="submission" date="2020-05" db="EMBL/GenBank/DDBJ databases">
        <title>Large-scale comparative analyses of tick genomes elucidate their genetic diversity and vector capacities.</title>
        <authorList>
            <person name="Jia N."/>
            <person name="Wang J."/>
            <person name="Shi W."/>
            <person name="Du L."/>
            <person name="Sun Y."/>
            <person name="Zhan W."/>
            <person name="Jiang J."/>
            <person name="Wang Q."/>
            <person name="Zhang B."/>
            <person name="Ji P."/>
            <person name="Sakyi L.B."/>
            <person name="Cui X."/>
            <person name="Yuan T."/>
            <person name="Jiang B."/>
            <person name="Yang W."/>
            <person name="Lam T.T.-Y."/>
            <person name="Chang Q."/>
            <person name="Ding S."/>
            <person name="Wang X."/>
            <person name="Zhu J."/>
            <person name="Ruan X."/>
            <person name="Zhao L."/>
            <person name="Wei J."/>
            <person name="Que T."/>
            <person name="Du C."/>
            <person name="Cheng J."/>
            <person name="Dai P."/>
            <person name="Han X."/>
            <person name="Huang E."/>
            <person name="Gao Y."/>
            <person name="Liu J."/>
            <person name="Shao H."/>
            <person name="Ye R."/>
            <person name="Li L."/>
            <person name="Wei W."/>
            <person name="Wang X."/>
            <person name="Wang C."/>
            <person name="Yang T."/>
            <person name="Huo Q."/>
            <person name="Li W."/>
            <person name="Guo W."/>
            <person name="Chen H."/>
            <person name="Zhou L."/>
            <person name="Ni X."/>
            <person name="Tian J."/>
            <person name="Zhou Y."/>
            <person name="Sheng Y."/>
            <person name="Liu T."/>
            <person name="Pan Y."/>
            <person name="Xia L."/>
            <person name="Li J."/>
            <person name="Zhao F."/>
            <person name="Cao W."/>
        </authorList>
    </citation>
    <scope>NUCLEOTIDE SEQUENCE</scope>
    <source>
        <strain evidence="1">Dsil-2018</strain>
    </source>
</reference>
<dbReference type="EMBL" id="CM023475">
    <property type="protein sequence ID" value="KAH7946107.1"/>
    <property type="molecule type" value="Genomic_DNA"/>
</dbReference>
<protein>
    <submittedName>
        <fullName evidence="1">Uncharacterized protein</fullName>
    </submittedName>
</protein>
<proteinExistence type="predicted"/>
<accession>A0ACB8CMK3</accession>
<sequence>MSVCWSEVRFPQRDASAKTAEPLAVVYRCFLRPDFLSSGRGGWPRAICRGSKKGDCLFCVHPPLLLINSFSAPDARPGNNSPPSRYLLPLLPISVSRYKLGDASQGSSCAFLTYCARESAIKAQHALHEQKTLPGVSGDTAEATAALFFFFFLLCSLTNRDVTSVFEE</sequence>
<organism evidence="1 2">
    <name type="scientific">Dermacentor silvarum</name>
    <name type="common">Tick</name>
    <dbReference type="NCBI Taxonomy" id="543639"/>
    <lineage>
        <taxon>Eukaryota</taxon>
        <taxon>Metazoa</taxon>
        <taxon>Ecdysozoa</taxon>
        <taxon>Arthropoda</taxon>
        <taxon>Chelicerata</taxon>
        <taxon>Arachnida</taxon>
        <taxon>Acari</taxon>
        <taxon>Parasitiformes</taxon>
        <taxon>Ixodida</taxon>
        <taxon>Ixodoidea</taxon>
        <taxon>Ixodidae</taxon>
        <taxon>Rhipicephalinae</taxon>
        <taxon>Dermacentor</taxon>
    </lineage>
</organism>
<name>A0ACB8CMK3_DERSI</name>
<gene>
    <name evidence="1" type="ORF">HPB49_020450</name>
</gene>
<comment type="caution">
    <text evidence="1">The sequence shown here is derived from an EMBL/GenBank/DDBJ whole genome shotgun (WGS) entry which is preliminary data.</text>
</comment>
<evidence type="ECO:0000313" key="1">
    <source>
        <dbReference type="EMBL" id="KAH7946107.1"/>
    </source>
</evidence>
<dbReference type="Proteomes" id="UP000821865">
    <property type="component" value="Chromosome 6"/>
</dbReference>
<evidence type="ECO:0000313" key="2">
    <source>
        <dbReference type="Proteomes" id="UP000821865"/>
    </source>
</evidence>